<protein>
    <submittedName>
        <fullName evidence="1">SEC-C motif domain-containing protein</fullName>
    </submittedName>
</protein>
<dbReference type="InterPro" id="IPR010602">
    <property type="entry name" value="DUF1186"/>
</dbReference>
<dbReference type="RefSeq" id="WP_096484676.1">
    <property type="nucleotide sequence ID" value="NZ_AP014809.1"/>
</dbReference>
<dbReference type="Pfam" id="PF06685">
    <property type="entry name" value="DUF1186"/>
    <property type="match status" value="1"/>
</dbReference>
<dbReference type="Pfam" id="PF02810">
    <property type="entry name" value="SEC-C"/>
    <property type="match status" value="1"/>
</dbReference>
<evidence type="ECO:0000313" key="2">
    <source>
        <dbReference type="Proteomes" id="UP000218288"/>
    </source>
</evidence>
<dbReference type="Proteomes" id="UP000218288">
    <property type="component" value="Chromosome"/>
</dbReference>
<name>A0A160PBR8_9HYPH</name>
<dbReference type="OrthoDB" id="1551443at2"/>
<organism evidence="1 2">
    <name type="scientific">Methylorubrum populi</name>
    <dbReference type="NCBI Taxonomy" id="223967"/>
    <lineage>
        <taxon>Bacteria</taxon>
        <taxon>Pseudomonadati</taxon>
        <taxon>Pseudomonadota</taxon>
        <taxon>Alphaproteobacteria</taxon>
        <taxon>Hyphomicrobiales</taxon>
        <taxon>Methylobacteriaceae</taxon>
        <taxon>Methylorubrum</taxon>
    </lineage>
</organism>
<evidence type="ECO:0000313" key="1">
    <source>
        <dbReference type="EMBL" id="BAU90319.1"/>
    </source>
</evidence>
<sequence length="291" mass="31467">MDADLVAVLREENHLPAEALRRAARDPEAVAEPVLALLERAAEDADAVEDEETNLLFWGLHALAAARDTRIFPLLMRLMRQDGEAVDGLLGDAATETLPAVIASTFDGDTASLARLILDSTADDFLRNSAFNALGILTRQGRIPLAEAEALLVRFDEARAAVEEAPAWMGWEEAIAYLGLTGLAPRVEAARRDGRITDEFSDLPWFRKALRQASAVPPDLGAFDAHRYSYLDDPVTALAWTAESYGQPITNPFKDVGRNDPCPCGSGKKYKKCCLNAAEAGAPPARLPGLS</sequence>
<dbReference type="Gene3D" id="3.10.450.50">
    <property type="match status" value="1"/>
</dbReference>
<dbReference type="AlphaFoldDB" id="A0A160PBR8"/>
<dbReference type="InterPro" id="IPR004027">
    <property type="entry name" value="SEC_C_motif"/>
</dbReference>
<reference evidence="1 2" key="1">
    <citation type="journal article" date="2016" name="Genome Announc.">
        <title>Complete Genome Sequence of Methylobacterium populi P-1M, Isolated from Pink-Pigmented Household Biofilm.</title>
        <authorList>
            <person name="Morohoshi T."/>
            <person name="Ikeda T."/>
        </authorList>
    </citation>
    <scope>NUCLEOTIDE SEQUENCE [LARGE SCALE GENOMIC DNA]</scope>
    <source>
        <strain evidence="1 2">P-1M</strain>
    </source>
</reference>
<accession>A0A160PBR8</accession>
<dbReference type="SUPFAM" id="SSF103642">
    <property type="entry name" value="Sec-C motif"/>
    <property type="match status" value="1"/>
</dbReference>
<proteinExistence type="predicted"/>
<gene>
    <name evidence="1" type="ORF">MPPM_1714</name>
</gene>
<dbReference type="EMBL" id="AP014809">
    <property type="protein sequence ID" value="BAU90319.1"/>
    <property type="molecule type" value="Genomic_DNA"/>
</dbReference>